<dbReference type="PROSITE" id="PS51755">
    <property type="entry name" value="OMPR_PHOB"/>
    <property type="match status" value="1"/>
</dbReference>
<evidence type="ECO:0000313" key="12">
    <source>
        <dbReference type="EMBL" id="BAN50201.1"/>
    </source>
</evidence>
<dbReference type="InterPro" id="IPR011006">
    <property type="entry name" value="CheY-like_superfamily"/>
</dbReference>
<evidence type="ECO:0000313" key="13">
    <source>
        <dbReference type="Proteomes" id="UP000015503"/>
    </source>
</evidence>
<evidence type="ECO:0000256" key="2">
    <source>
        <dbReference type="ARBA" id="ARBA00022490"/>
    </source>
</evidence>
<dbReference type="CDD" id="cd00383">
    <property type="entry name" value="trans_reg_C"/>
    <property type="match status" value="1"/>
</dbReference>
<dbReference type="EMBL" id="AP013068">
    <property type="protein sequence ID" value="BAN50201.1"/>
    <property type="molecule type" value="Genomic_DNA"/>
</dbReference>
<evidence type="ECO:0000256" key="3">
    <source>
        <dbReference type="ARBA" id="ARBA00022553"/>
    </source>
</evidence>
<keyword evidence="7" id="KW-0804">Transcription</keyword>
<dbReference type="GO" id="GO:0000156">
    <property type="term" value="F:phosphorelay response regulator activity"/>
    <property type="evidence" value="ECO:0007669"/>
    <property type="project" value="TreeGrafter"/>
</dbReference>
<dbReference type="Pfam" id="PF00486">
    <property type="entry name" value="Trans_reg_C"/>
    <property type="match status" value="1"/>
</dbReference>
<dbReference type="SMART" id="SM00862">
    <property type="entry name" value="Trans_reg_C"/>
    <property type="match status" value="1"/>
</dbReference>
<feature type="modified residue" description="4-aspartylphosphate" evidence="8">
    <location>
        <position position="64"/>
    </location>
</feature>
<dbReference type="InterPro" id="IPR036388">
    <property type="entry name" value="WH-like_DNA-bd_sf"/>
</dbReference>
<dbReference type="Proteomes" id="UP000015503">
    <property type="component" value="Chromosome"/>
</dbReference>
<dbReference type="InterPro" id="IPR039420">
    <property type="entry name" value="WalR-like"/>
</dbReference>
<dbReference type="SMART" id="SM00448">
    <property type="entry name" value="REC"/>
    <property type="match status" value="1"/>
</dbReference>
<dbReference type="KEGG" id="pre:PCA10_44690"/>
<organism evidence="12 13">
    <name type="scientific">Metapseudomonas resinovorans NBRC 106553</name>
    <dbReference type="NCBI Taxonomy" id="1245471"/>
    <lineage>
        <taxon>Bacteria</taxon>
        <taxon>Pseudomonadati</taxon>
        <taxon>Pseudomonadota</taxon>
        <taxon>Gammaproteobacteria</taxon>
        <taxon>Pseudomonadales</taxon>
        <taxon>Pseudomonadaceae</taxon>
        <taxon>Metapseudomonas</taxon>
    </lineage>
</organism>
<dbReference type="SUPFAM" id="SSF52172">
    <property type="entry name" value="CheY-like"/>
    <property type="match status" value="1"/>
</dbReference>
<dbReference type="InterPro" id="IPR001789">
    <property type="entry name" value="Sig_transdc_resp-reg_receiver"/>
</dbReference>
<gene>
    <name evidence="12" type="ORF">PCA10_44690</name>
</gene>
<comment type="subcellular location">
    <subcellularLocation>
        <location evidence="1">Cytoplasm</location>
    </subcellularLocation>
</comment>
<dbReference type="AlphaFoldDB" id="S6AZ65"/>
<keyword evidence="5" id="KW-0805">Transcription regulation</keyword>
<dbReference type="GO" id="GO:0000976">
    <property type="term" value="F:transcription cis-regulatory region binding"/>
    <property type="evidence" value="ECO:0007669"/>
    <property type="project" value="TreeGrafter"/>
</dbReference>
<accession>S6AZ65</accession>
<keyword evidence="6 9" id="KW-0238">DNA-binding</keyword>
<evidence type="ECO:0000256" key="1">
    <source>
        <dbReference type="ARBA" id="ARBA00004496"/>
    </source>
</evidence>
<proteinExistence type="predicted"/>
<evidence type="ECO:0000256" key="9">
    <source>
        <dbReference type="PROSITE-ProRule" id="PRU01091"/>
    </source>
</evidence>
<dbReference type="PANTHER" id="PTHR48111">
    <property type="entry name" value="REGULATOR OF RPOS"/>
    <property type="match status" value="1"/>
</dbReference>
<feature type="domain" description="Response regulatory" evidence="10">
    <location>
        <begin position="15"/>
        <end position="128"/>
    </location>
</feature>
<protein>
    <submittedName>
        <fullName evidence="12">Putative two-component response regulator</fullName>
    </submittedName>
</protein>
<dbReference type="STRING" id="1245471.PCA10_44690"/>
<dbReference type="GO" id="GO:0006355">
    <property type="term" value="P:regulation of DNA-templated transcription"/>
    <property type="evidence" value="ECO:0007669"/>
    <property type="project" value="InterPro"/>
</dbReference>
<dbReference type="eggNOG" id="COG0745">
    <property type="taxonomic scope" value="Bacteria"/>
</dbReference>
<dbReference type="HOGENOM" id="CLU_000445_30_4_6"/>
<keyword evidence="3 8" id="KW-0597">Phosphoprotein</keyword>
<evidence type="ECO:0000256" key="7">
    <source>
        <dbReference type="ARBA" id="ARBA00023163"/>
    </source>
</evidence>
<dbReference type="GO" id="GO:0032993">
    <property type="term" value="C:protein-DNA complex"/>
    <property type="evidence" value="ECO:0007669"/>
    <property type="project" value="TreeGrafter"/>
</dbReference>
<reference evidence="12 13" key="1">
    <citation type="journal article" date="2013" name="Genome Announc.">
        <title>Complete Genome Sequence of the Carbazole Degrader Pseudomonas resinovorans Strain CA10 (NBRC 106553).</title>
        <authorList>
            <person name="Shintani M."/>
            <person name="Hosoyama A."/>
            <person name="Ohji S."/>
            <person name="Tsuchikane K."/>
            <person name="Takarada H."/>
            <person name="Yamazoe A."/>
            <person name="Fujita N."/>
            <person name="Nojiri H."/>
        </authorList>
    </citation>
    <scope>NUCLEOTIDE SEQUENCE [LARGE SCALE GENOMIC DNA]</scope>
    <source>
        <strain evidence="12 13">NBRC 106553</strain>
    </source>
</reference>
<keyword evidence="13" id="KW-1185">Reference proteome</keyword>
<dbReference type="GO" id="GO:0005829">
    <property type="term" value="C:cytosol"/>
    <property type="evidence" value="ECO:0007669"/>
    <property type="project" value="TreeGrafter"/>
</dbReference>
<dbReference type="Gene3D" id="1.10.10.10">
    <property type="entry name" value="Winged helix-like DNA-binding domain superfamily/Winged helix DNA-binding domain"/>
    <property type="match status" value="1"/>
</dbReference>
<name>S6AZ65_METRE</name>
<evidence type="ECO:0000256" key="5">
    <source>
        <dbReference type="ARBA" id="ARBA00023015"/>
    </source>
</evidence>
<dbReference type="PANTHER" id="PTHR48111:SF39">
    <property type="entry name" value="TRANSCRIPTIONAL REGULATORY PROTEIN CPXR"/>
    <property type="match status" value="1"/>
</dbReference>
<dbReference type="Pfam" id="PF00072">
    <property type="entry name" value="Response_reg"/>
    <property type="match status" value="1"/>
</dbReference>
<dbReference type="Gene3D" id="6.10.250.690">
    <property type="match status" value="1"/>
</dbReference>
<dbReference type="InterPro" id="IPR001867">
    <property type="entry name" value="OmpR/PhoB-type_DNA-bd"/>
</dbReference>
<dbReference type="PROSITE" id="PS50110">
    <property type="entry name" value="RESPONSE_REGULATORY"/>
    <property type="match status" value="1"/>
</dbReference>
<evidence type="ECO:0000256" key="4">
    <source>
        <dbReference type="ARBA" id="ARBA00023012"/>
    </source>
</evidence>
<feature type="domain" description="OmpR/PhoB-type" evidence="11">
    <location>
        <begin position="140"/>
        <end position="239"/>
    </location>
</feature>
<dbReference type="Gene3D" id="3.40.50.2300">
    <property type="match status" value="1"/>
</dbReference>
<evidence type="ECO:0000259" key="11">
    <source>
        <dbReference type="PROSITE" id="PS51755"/>
    </source>
</evidence>
<evidence type="ECO:0000256" key="8">
    <source>
        <dbReference type="PROSITE-ProRule" id="PRU00169"/>
    </source>
</evidence>
<dbReference type="PATRIC" id="fig|1245471.3.peg.4519"/>
<keyword evidence="2" id="KW-0963">Cytoplasm</keyword>
<evidence type="ECO:0000256" key="6">
    <source>
        <dbReference type="ARBA" id="ARBA00023125"/>
    </source>
</evidence>
<keyword evidence="4" id="KW-0902">Two-component regulatory system</keyword>
<evidence type="ECO:0000259" key="10">
    <source>
        <dbReference type="PROSITE" id="PS50110"/>
    </source>
</evidence>
<sequence>MQVLSMQAQSRAPARILAIEDDPLLAAHLHDHLRHRGFDVTLRQDGEEGLGLAREEDFDLILMDILLPGRSGLEVLASLRHERKVPVILMSALGAEQDRIAGFSQGADDYLPKPFSMGEMEVRIEAVLRRVAYERQEAPVDLPQDPQLEFFEQRTDVCLGGQWAGFTPTEYRLFDLLSRSAEEVLSKPFLYQQVLHRAFSQHDRSLDMHVSHIRRKLQAVGYSAGRVETVWGKGYVLTRQPS</sequence>
<feature type="DNA-binding region" description="OmpR/PhoB-type" evidence="9">
    <location>
        <begin position="140"/>
        <end position="239"/>
    </location>
</feature>